<comment type="similarity">
    <text evidence="1">Belongs to the UPF0161 family.</text>
</comment>
<keyword evidence="1" id="KW-0472">Membrane</keyword>
<dbReference type="Pfam" id="PF01809">
    <property type="entry name" value="YidD"/>
    <property type="match status" value="1"/>
</dbReference>
<dbReference type="PANTHER" id="PTHR33383">
    <property type="entry name" value="MEMBRANE PROTEIN INSERTION EFFICIENCY FACTOR-RELATED"/>
    <property type="match status" value="1"/>
</dbReference>
<evidence type="ECO:0000313" key="2">
    <source>
        <dbReference type="EMBL" id="OGG14496.1"/>
    </source>
</evidence>
<dbReference type="EMBL" id="MFJE01000015">
    <property type="protein sequence ID" value="OGG14496.1"/>
    <property type="molecule type" value="Genomic_DNA"/>
</dbReference>
<sequence length="69" mass="7847">MILKGLFLSAIRFYQKNLSSGYACRFIPTCSEYTYQAISNYGIIKGLFLGLKRILKCHPLERGGIDNLK</sequence>
<dbReference type="STRING" id="1798375.A2773_05450"/>
<dbReference type="GO" id="GO:0005886">
    <property type="term" value="C:plasma membrane"/>
    <property type="evidence" value="ECO:0007669"/>
    <property type="project" value="UniProtKB-SubCell"/>
</dbReference>
<evidence type="ECO:0000256" key="1">
    <source>
        <dbReference type="HAMAP-Rule" id="MF_00386"/>
    </source>
</evidence>
<proteinExistence type="inferred from homology"/>
<dbReference type="NCBIfam" id="TIGR00278">
    <property type="entry name" value="membrane protein insertion efficiency factor YidD"/>
    <property type="match status" value="1"/>
</dbReference>
<comment type="caution">
    <text evidence="2">The sequence shown here is derived from an EMBL/GenBank/DDBJ whole genome shotgun (WGS) entry which is preliminary data.</text>
</comment>
<comment type="function">
    <text evidence="1">Could be involved in insertion of integral membrane proteins into the membrane.</text>
</comment>
<name>A0A1F5ZPS4_9BACT</name>
<dbReference type="SMART" id="SM01234">
    <property type="entry name" value="Haemolytic"/>
    <property type="match status" value="1"/>
</dbReference>
<dbReference type="HAMAP" id="MF_00386">
    <property type="entry name" value="UPF0161_YidD"/>
    <property type="match status" value="1"/>
</dbReference>
<dbReference type="Proteomes" id="UP000177383">
    <property type="component" value="Unassembled WGS sequence"/>
</dbReference>
<reference evidence="2 3" key="1">
    <citation type="journal article" date="2016" name="Nat. Commun.">
        <title>Thousands of microbial genomes shed light on interconnected biogeochemical processes in an aquifer system.</title>
        <authorList>
            <person name="Anantharaman K."/>
            <person name="Brown C.T."/>
            <person name="Hug L.A."/>
            <person name="Sharon I."/>
            <person name="Castelle C.J."/>
            <person name="Probst A.J."/>
            <person name="Thomas B.C."/>
            <person name="Singh A."/>
            <person name="Wilkins M.J."/>
            <person name="Karaoz U."/>
            <person name="Brodie E.L."/>
            <person name="Williams K.H."/>
            <person name="Hubbard S.S."/>
            <person name="Banfield J.F."/>
        </authorList>
    </citation>
    <scope>NUCLEOTIDE SEQUENCE [LARGE SCALE GENOMIC DNA]</scope>
</reference>
<gene>
    <name evidence="2" type="ORF">A2773_05450</name>
</gene>
<accession>A0A1F5ZPS4</accession>
<organism evidence="2 3">
    <name type="scientific">Candidatus Gottesmanbacteria bacterium RIFCSPHIGHO2_01_FULL_39_10</name>
    <dbReference type="NCBI Taxonomy" id="1798375"/>
    <lineage>
        <taxon>Bacteria</taxon>
        <taxon>Candidatus Gottesmaniibacteriota</taxon>
    </lineage>
</organism>
<keyword evidence="1" id="KW-1003">Cell membrane</keyword>
<dbReference type="PANTHER" id="PTHR33383:SF1">
    <property type="entry name" value="MEMBRANE PROTEIN INSERTION EFFICIENCY FACTOR-RELATED"/>
    <property type="match status" value="1"/>
</dbReference>
<comment type="subcellular location">
    <subcellularLocation>
        <location evidence="1">Cell membrane</location>
        <topology evidence="1">Peripheral membrane protein</topology>
        <orientation evidence="1">Cytoplasmic side</orientation>
    </subcellularLocation>
</comment>
<evidence type="ECO:0000313" key="3">
    <source>
        <dbReference type="Proteomes" id="UP000177383"/>
    </source>
</evidence>
<dbReference type="InterPro" id="IPR002696">
    <property type="entry name" value="Membr_insert_effic_factor_YidD"/>
</dbReference>
<dbReference type="AlphaFoldDB" id="A0A1F5ZPS4"/>
<protein>
    <recommendedName>
        <fullName evidence="1">Putative membrane protein insertion efficiency factor</fullName>
    </recommendedName>
</protein>